<keyword evidence="13" id="KW-1185">Reference proteome</keyword>
<dbReference type="GO" id="GO:0090083">
    <property type="term" value="P:regulation of inclusion body assembly"/>
    <property type="evidence" value="ECO:0007669"/>
    <property type="project" value="EnsemblFungi"/>
</dbReference>
<evidence type="ECO:0000256" key="9">
    <source>
        <dbReference type="SAM" id="MobiDB-lite"/>
    </source>
</evidence>
<evidence type="ECO:0000256" key="8">
    <source>
        <dbReference type="SAM" id="Coils"/>
    </source>
</evidence>
<comment type="similarity">
    <text evidence="2">Belongs to the syntaxin family.</text>
</comment>
<dbReference type="Gene3D" id="1.20.58.70">
    <property type="match status" value="1"/>
</dbReference>
<dbReference type="SMART" id="SM00397">
    <property type="entry name" value="t_SNARE"/>
    <property type="match status" value="1"/>
</dbReference>
<dbReference type="GO" id="GO:0006888">
    <property type="term" value="P:endoplasmic reticulum to Golgi vesicle-mediated transport"/>
    <property type="evidence" value="ECO:0007669"/>
    <property type="project" value="EnsemblFungi"/>
</dbReference>
<dbReference type="PANTHER" id="PTHR19957:SF3">
    <property type="entry name" value="SYNTAXIN-5"/>
    <property type="match status" value="1"/>
</dbReference>
<dbReference type="CDD" id="cd15844">
    <property type="entry name" value="SNARE_syntaxin5"/>
    <property type="match status" value="1"/>
</dbReference>
<evidence type="ECO:0000256" key="2">
    <source>
        <dbReference type="ARBA" id="ARBA00009063"/>
    </source>
</evidence>
<comment type="subcellular location">
    <subcellularLocation>
        <location evidence="1">Membrane</location>
        <topology evidence="1">Single-pass type IV membrane protein</topology>
    </subcellularLocation>
</comment>
<evidence type="ECO:0000313" key="12">
    <source>
        <dbReference type="EMBL" id="ODV59229.1"/>
    </source>
</evidence>
<dbReference type="InterPro" id="IPR010989">
    <property type="entry name" value="SNARE"/>
</dbReference>
<dbReference type="STRING" id="1344418.A0A1D2VC90"/>
<evidence type="ECO:0000259" key="11">
    <source>
        <dbReference type="PROSITE" id="PS50192"/>
    </source>
</evidence>
<proteinExistence type="inferred from homology"/>
<dbReference type="GO" id="GO:0006886">
    <property type="term" value="P:intracellular protein transport"/>
    <property type="evidence" value="ECO:0007669"/>
    <property type="project" value="EnsemblFungi"/>
</dbReference>
<dbReference type="PROSITE" id="PS00914">
    <property type="entry name" value="SYNTAXIN"/>
    <property type="match status" value="1"/>
</dbReference>
<feature type="region of interest" description="Disordered" evidence="9">
    <location>
        <begin position="181"/>
        <end position="209"/>
    </location>
</feature>
<dbReference type="GO" id="GO:0005484">
    <property type="term" value="F:SNAP receptor activity"/>
    <property type="evidence" value="ECO:0007669"/>
    <property type="project" value="EnsemblFungi"/>
</dbReference>
<dbReference type="GO" id="GO:0048280">
    <property type="term" value="P:vesicle fusion with Golgi apparatus"/>
    <property type="evidence" value="ECO:0007669"/>
    <property type="project" value="EnsemblFungi"/>
</dbReference>
<dbReference type="GO" id="GO:0031201">
    <property type="term" value="C:SNARE complex"/>
    <property type="evidence" value="ECO:0007669"/>
    <property type="project" value="EnsemblFungi"/>
</dbReference>
<feature type="coiled-coil region" evidence="8">
    <location>
        <begin position="266"/>
        <end position="293"/>
    </location>
</feature>
<keyword evidence="5 10" id="KW-1133">Transmembrane helix</keyword>
<organism evidence="12 13">
    <name type="scientific">Ascoidea rubescens DSM 1968</name>
    <dbReference type="NCBI Taxonomy" id="1344418"/>
    <lineage>
        <taxon>Eukaryota</taxon>
        <taxon>Fungi</taxon>
        <taxon>Dikarya</taxon>
        <taxon>Ascomycota</taxon>
        <taxon>Saccharomycotina</taxon>
        <taxon>Saccharomycetes</taxon>
        <taxon>Ascoideaceae</taxon>
        <taxon>Ascoidea</taxon>
    </lineage>
</organism>
<dbReference type="GO" id="GO:0000149">
    <property type="term" value="F:SNARE binding"/>
    <property type="evidence" value="ECO:0007669"/>
    <property type="project" value="TreeGrafter"/>
</dbReference>
<dbReference type="GO" id="GO:0006891">
    <property type="term" value="P:intra-Golgi vesicle-mediated transport"/>
    <property type="evidence" value="ECO:0007669"/>
    <property type="project" value="EnsemblFungi"/>
</dbReference>
<feature type="domain" description="T-SNARE coiled-coil homology" evidence="11">
    <location>
        <begin position="281"/>
        <end position="343"/>
    </location>
</feature>
<gene>
    <name evidence="12" type="ORF">ASCRUDRAFT_77308</name>
</gene>
<dbReference type="Gene3D" id="1.20.5.110">
    <property type="match status" value="1"/>
</dbReference>
<feature type="transmembrane region" description="Helical" evidence="10">
    <location>
        <begin position="352"/>
        <end position="371"/>
    </location>
</feature>
<dbReference type="InterPro" id="IPR000727">
    <property type="entry name" value="T_SNARE_dom"/>
</dbReference>
<evidence type="ECO:0000256" key="10">
    <source>
        <dbReference type="SAM" id="Phobius"/>
    </source>
</evidence>
<evidence type="ECO:0000256" key="5">
    <source>
        <dbReference type="ARBA" id="ARBA00022989"/>
    </source>
</evidence>
<dbReference type="Pfam" id="PF11416">
    <property type="entry name" value="Syntaxin-5_N"/>
    <property type="match status" value="1"/>
</dbReference>
<evidence type="ECO:0000256" key="3">
    <source>
        <dbReference type="ARBA" id="ARBA00022448"/>
    </source>
</evidence>
<evidence type="ECO:0000256" key="7">
    <source>
        <dbReference type="ARBA" id="ARBA00023136"/>
    </source>
</evidence>
<dbReference type="InterPro" id="IPR021538">
    <property type="entry name" value="Syntaxin-5_N"/>
</dbReference>
<dbReference type="GO" id="GO:0048278">
    <property type="term" value="P:vesicle docking"/>
    <property type="evidence" value="ECO:0007669"/>
    <property type="project" value="TreeGrafter"/>
</dbReference>
<evidence type="ECO:0000256" key="4">
    <source>
        <dbReference type="ARBA" id="ARBA00022692"/>
    </source>
</evidence>
<dbReference type="AlphaFoldDB" id="A0A1D2VC90"/>
<keyword evidence="4 10" id="KW-0812">Transmembrane</keyword>
<dbReference type="GeneID" id="30967445"/>
<keyword evidence="3" id="KW-0813">Transport</keyword>
<dbReference type="FunCoup" id="A0A1D2VC90">
    <property type="interactions" value="778"/>
</dbReference>
<dbReference type="GO" id="GO:0000139">
    <property type="term" value="C:Golgi membrane"/>
    <property type="evidence" value="ECO:0007669"/>
    <property type="project" value="TreeGrafter"/>
</dbReference>
<dbReference type="SUPFAM" id="SSF58038">
    <property type="entry name" value="SNARE fusion complex"/>
    <property type="match status" value="1"/>
</dbReference>
<reference evidence="13" key="1">
    <citation type="submission" date="2016-05" db="EMBL/GenBank/DDBJ databases">
        <title>Comparative genomics of biotechnologically important yeasts.</title>
        <authorList>
            <consortium name="DOE Joint Genome Institute"/>
            <person name="Riley R."/>
            <person name="Haridas S."/>
            <person name="Wolfe K.H."/>
            <person name="Lopes M.R."/>
            <person name="Hittinger C.T."/>
            <person name="Goker M."/>
            <person name="Salamov A."/>
            <person name="Wisecaver J."/>
            <person name="Long T.M."/>
            <person name="Aerts A.L."/>
            <person name="Barry K."/>
            <person name="Choi C."/>
            <person name="Clum A."/>
            <person name="Coughlan A.Y."/>
            <person name="Deshpande S."/>
            <person name="Douglass A.P."/>
            <person name="Hanson S.J."/>
            <person name="Klenk H.-P."/>
            <person name="Labutti K."/>
            <person name="Lapidus A."/>
            <person name="Lindquist E."/>
            <person name="Lipzen A."/>
            <person name="Meier-Kolthoff J.P."/>
            <person name="Ohm R.A."/>
            <person name="Otillar R.P."/>
            <person name="Pangilinan J."/>
            <person name="Peng Y."/>
            <person name="Rokas A."/>
            <person name="Rosa C.A."/>
            <person name="Scheuner C."/>
            <person name="Sibirny A.A."/>
            <person name="Slot J.C."/>
            <person name="Stielow J.B."/>
            <person name="Sun H."/>
            <person name="Kurtzman C.P."/>
            <person name="Blackwell M."/>
            <person name="Grigoriev I.V."/>
            <person name="Jeffries T.W."/>
        </authorList>
    </citation>
    <scope>NUCLEOTIDE SEQUENCE [LARGE SCALE GENOMIC DNA]</scope>
    <source>
        <strain evidence="13">DSM 1968</strain>
    </source>
</reference>
<name>A0A1D2VC90_9ASCO</name>
<dbReference type="InterPro" id="IPR045242">
    <property type="entry name" value="Syntaxin"/>
</dbReference>
<protein>
    <submittedName>
        <fullName evidence="12">t-SNARE</fullName>
    </submittedName>
</protein>
<dbReference type="Proteomes" id="UP000095038">
    <property type="component" value="Unassembled WGS sequence"/>
</dbReference>
<keyword evidence="6 8" id="KW-0175">Coiled coil</keyword>
<dbReference type="EMBL" id="KV454487">
    <property type="protein sequence ID" value="ODV59229.1"/>
    <property type="molecule type" value="Genomic_DNA"/>
</dbReference>
<accession>A0A1D2VC90</accession>
<dbReference type="RefSeq" id="XP_020045536.1">
    <property type="nucleotide sequence ID" value="XM_020193809.1"/>
</dbReference>
<sequence>MSAALLSSPSSIQDRTLEFQQCVNNFNRINKQQNHPQTIASNKNYNKSEFSSRASQIAKDIAHTTDLLAKLALIAKKKSFFDDRPIEIAELTYVIKQDIFKIEKSLKSLQQFINSSNNLSNETINRNNPPLSQISLYSKNVLNLLNSKFKNVSGEFKSVLEVRQQNEISSKNKKNQFLGHINNQNLLGPNNNNNNNNQPQIQNQNQNQNQIQKNGIIQNQSNNNKPSIASLQLGQSLISENPFLSSTLQDQENYSNSHNNDDFLTINDQSQTLTLLEEQNSQYLQERNRAVETIESTINEVGNLFQQLATMVQEQGESIQRIDQNVDDISLNIQGAHRELLKYYTSISNNKWLVFKIFAILIVFFLLWVLVS</sequence>
<dbReference type="OrthoDB" id="421009at2759"/>
<evidence type="ECO:0000256" key="1">
    <source>
        <dbReference type="ARBA" id="ARBA00004211"/>
    </source>
</evidence>
<evidence type="ECO:0000313" key="13">
    <source>
        <dbReference type="Proteomes" id="UP000095038"/>
    </source>
</evidence>
<dbReference type="InterPro" id="IPR006012">
    <property type="entry name" value="Syntaxin/epimorphin_CS"/>
</dbReference>
<dbReference type="Pfam" id="PF05739">
    <property type="entry name" value="SNARE"/>
    <property type="match status" value="1"/>
</dbReference>
<dbReference type="InParanoid" id="A0A1D2VC90"/>
<evidence type="ECO:0000256" key="6">
    <source>
        <dbReference type="ARBA" id="ARBA00023054"/>
    </source>
</evidence>
<dbReference type="SUPFAM" id="SSF47661">
    <property type="entry name" value="t-snare proteins"/>
    <property type="match status" value="1"/>
</dbReference>
<dbReference type="PROSITE" id="PS50192">
    <property type="entry name" value="T_SNARE"/>
    <property type="match status" value="1"/>
</dbReference>
<dbReference type="GO" id="GO:0005801">
    <property type="term" value="C:cis-Golgi network"/>
    <property type="evidence" value="ECO:0007669"/>
    <property type="project" value="EnsemblFungi"/>
</dbReference>
<keyword evidence="7 10" id="KW-0472">Membrane</keyword>
<dbReference type="PANTHER" id="PTHR19957">
    <property type="entry name" value="SYNTAXIN"/>
    <property type="match status" value="1"/>
</dbReference>